<dbReference type="NCBIfam" id="TIGR01709">
    <property type="entry name" value="typeII_sec_gspL"/>
    <property type="match status" value="1"/>
</dbReference>
<keyword evidence="4" id="KW-1003">Cell membrane</keyword>
<evidence type="ECO:0000256" key="3">
    <source>
        <dbReference type="ARBA" id="ARBA00022448"/>
    </source>
</evidence>
<dbReference type="SUPFAM" id="SSF53067">
    <property type="entry name" value="Actin-like ATPase domain"/>
    <property type="match status" value="1"/>
</dbReference>
<comment type="subcellular location">
    <subcellularLocation>
        <location evidence="1">Cell inner membrane</location>
        <topology evidence="1">Single-pass membrane protein</topology>
    </subcellularLocation>
</comment>
<accession>A0A373FGU3</accession>
<evidence type="ECO:0000256" key="9">
    <source>
        <dbReference type="ARBA" id="ARBA00023136"/>
    </source>
</evidence>
<comment type="similarity">
    <text evidence="2">Belongs to the GSP L family.</text>
</comment>
<dbReference type="EMBL" id="QURR01000022">
    <property type="protein sequence ID" value="RGE42705.1"/>
    <property type="molecule type" value="Genomic_DNA"/>
</dbReference>
<evidence type="ECO:0000259" key="11">
    <source>
        <dbReference type="Pfam" id="PF12693"/>
    </source>
</evidence>
<protein>
    <submittedName>
        <fullName evidence="12">General secretion pathway protein GspL</fullName>
    </submittedName>
</protein>
<evidence type="ECO:0000313" key="13">
    <source>
        <dbReference type="Proteomes" id="UP000261948"/>
    </source>
</evidence>
<dbReference type="OrthoDB" id="8557903at2"/>
<evidence type="ECO:0000256" key="4">
    <source>
        <dbReference type="ARBA" id="ARBA00022475"/>
    </source>
</evidence>
<evidence type="ECO:0000256" key="7">
    <source>
        <dbReference type="ARBA" id="ARBA00022927"/>
    </source>
</evidence>
<keyword evidence="9" id="KW-0472">Membrane</keyword>
<keyword evidence="6" id="KW-0812">Transmembrane</keyword>
<keyword evidence="7" id="KW-0653">Protein transport</keyword>
<keyword evidence="8" id="KW-1133">Transmembrane helix</keyword>
<feature type="domain" description="GspL periplasmic" evidence="11">
    <location>
        <begin position="265"/>
        <end position="355"/>
    </location>
</feature>
<reference evidence="12 13" key="1">
    <citation type="submission" date="2018-08" db="EMBL/GenBank/DDBJ databases">
        <title>Comamonas testosteroni strain SWCO2.</title>
        <authorList>
            <person name="Jiang N."/>
            <person name="Zhang X.Z."/>
        </authorList>
    </citation>
    <scope>NUCLEOTIDE SEQUENCE [LARGE SCALE GENOMIC DNA]</scope>
    <source>
        <strain evidence="12 13">SWCO2</strain>
    </source>
</reference>
<dbReference type="Proteomes" id="UP000261948">
    <property type="component" value="Unassembled WGS sequence"/>
</dbReference>
<dbReference type="Pfam" id="PF05134">
    <property type="entry name" value="T2SSL"/>
    <property type="match status" value="1"/>
</dbReference>
<evidence type="ECO:0000256" key="1">
    <source>
        <dbReference type="ARBA" id="ARBA00004377"/>
    </source>
</evidence>
<dbReference type="InterPro" id="IPR043129">
    <property type="entry name" value="ATPase_NBD"/>
</dbReference>
<keyword evidence="3" id="KW-0813">Transport</keyword>
<dbReference type="GO" id="GO:0009276">
    <property type="term" value="C:Gram-negative-bacterium-type cell wall"/>
    <property type="evidence" value="ECO:0007669"/>
    <property type="project" value="InterPro"/>
</dbReference>
<evidence type="ECO:0000256" key="8">
    <source>
        <dbReference type="ARBA" id="ARBA00022989"/>
    </source>
</evidence>
<dbReference type="Gene3D" id="3.30.420.380">
    <property type="match status" value="1"/>
</dbReference>
<keyword evidence="5" id="KW-0997">Cell inner membrane</keyword>
<dbReference type="GO" id="GO:0005886">
    <property type="term" value="C:plasma membrane"/>
    <property type="evidence" value="ECO:0007669"/>
    <property type="project" value="UniProtKB-SubCell"/>
</dbReference>
<feature type="domain" description="GspL cytoplasmic actin-ATPase-like" evidence="10">
    <location>
        <begin position="32"/>
        <end position="143"/>
    </location>
</feature>
<dbReference type="InterPro" id="IPR007812">
    <property type="entry name" value="T2SS_protein-GspL"/>
</dbReference>
<comment type="caution">
    <text evidence="12">The sequence shown here is derived from an EMBL/GenBank/DDBJ whole genome shotgun (WGS) entry which is preliminary data.</text>
</comment>
<gene>
    <name evidence="12" type="ORF">DZC30_16470</name>
</gene>
<organism evidence="12 13">
    <name type="scientific">Comamonas testosteroni</name>
    <name type="common">Pseudomonas testosteroni</name>
    <dbReference type="NCBI Taxonomy" id="285"/>
    <lineage>
        <taxon>Bacteria</taxon>
        <taxon>Pseudomonadati</taxon>
        <taxon>Pseudomonadota</taxon>
        <taxon>Betaproteobacteria</taxon>
        <taxon>Burkholderiales</taxon>
        <taxon>Comamonadaceae</taxon>
        <taxon>Comamonas</taxon>
    </lineage>
</organism>
<dbReference type="InterPro" id="IPR025691">
    <property type="entry name" value="GspL_pp_dom"/>
</dbReference>
<sequence>MSNLLIQLPAEYASAGGEYSYVLSNDGLHIQRSGQAAASLLPASGRASQVTVVIPASRLSWHSVTLPPGLQLHSRRHQQRVRAVLDGLLEEKLLDDPAQLHLALTPDADSGQPGWVAACDKAWLQAHLQTLEAAGHTASRITPLVWPSASPQLILSGDAGQAQLTATGLAQNISLAQMPLQADPALVQALLSQLPADLPVLAEPQHTRMAEALQRPVTIHTSAQQLLAASQYSGDLAQFDLNLGGSTRARRRLLDAWQSFAKAPQWRAARWAAGIAIVAQLVGLNAWAFKENRSITQRQQQARQVLQTTFPHVPVIVDAPVQMQRELDLLRSNSGALSGSDVEALLAASSAISGVQNASALQYQDKQLRISGLNLTPETLADAQQSLQATGYQLNRDGADLLLTNRAQP</sequence>
<evidence type="ECO:0000313" key="12">
    <source>
        <dbReference type="EMBL" id="RGE42705.1"/>
    </source>
</evidence>
<evidence type="ECO:0000256" key="5">
    <source>
        <dbReference type="ARBA" id="ARBA00022519"/>
    </source>
</evidence>
<evidence type="ECO:0000256" key="6">
    <source>
        <dbReference type="ARBA" id="ARBA00022692"/>
    </source>
</evidence>
<dbReference type="Pfam" id="PF12693">
    <property type="entry name" value="GspL_C"/>
    <property type="match status" value="1"/>
</dbReference>
<dbReference type="GO" id="GO:0015628">
    <property type="term" value="P:protein secretion by the type II secretion system"/>
    <property type="evidence" value="ECO:0007669"/>
    <property type="project" value="InterPro"/>
</dbReference>
<name>A0A373FGU3_COMTE</name>
<dbReference type="GO" id="GO:0015627">
    <property type="term" value="C:type II protein secretion system complex"/>
    <property type="evidence" value="ECO:0007669"/>
    <property type="project" value="InterPro"/>
</dbReference>
<dbReference type="InterPro" id="IPR024230">
    <property type="entry name" value="GspL_cyto_dom"/>
</dbReference>
<evidence type="ECO:0000259" key="10">
    <source>
        <dbReference type="Pfam" id="PF05134"/>
    </source>
</evidence>
<keyword evidence="13" id="KW-1185">Reference proteome</keyword>
<dbReference type="AlphaFoldDB" id="A0A373FGU3"/>
<proteinExistence type="inferred from homology"/>
<evidence type="ECO:0000256" key="2">
    <source>
        <dbReference type="ARBA" id="ARBA00005318"/>
    </source>
</evidence>